<dbReference type="EMBL" id="JACICY010000004">
    <property type="protein sequence ID" value="MBB3860968.1"/>
    <property type="molecule type" value="Genomic_DNA"/>
</dbReference>
<feature type="domain" description="Thiolase C-terminal" evidence="1">
    <location>
        <begin position="272"/>
        <end position="384"/>
    </location>
</feature>
<evidence type="ECO:0000313" key="3">
    <source>
        <dbReference type="Proteomes" id="UP000562395"/>
    </source>
</evidence>
<accession>A0A7W5ZXJ5</accession>
<dbReference type="PIRSF" id="PIRSF000429">
    <property type="entry name" value="Ac-CoA_Ac_transf"/>
    <property type="match status" value="1"/>
</dbReference>
<proteinExistence type="predicted"/>
<sequence length="394" mass="42209">MDKFESRSRITGIGMSQVGRRLGVDPVGLAIDACIAALADAGLTRRDIDGLACHMGPVSSDGYSGAGIIDVEEVLRIHPRWFVSGHEMAGHSGPLLQAALAIAAGLCRHVLIFRCTWETTALARARSDRDPAPQAPWVEGDHQWRLPFGAFSPANWIALYADRHFNKYGTTREQLGAIALNARANAALNAYAVYKDPLTMDDYLSARMISTPLGLYDCDVPCDGAVAMVLSAADAARDTRRPNPIRIEAMGGQTTERWSWDQDTIDHEPLMKGAASSMWARTDLKPADVAMAQIYDGFTFNCLSWIETLGFCPTGEGGRFVEGGTRIALDGELPINTHGGQLSAGRLQGYGFLHEACVQLWGEAGDRQVPGDPQVSVVTTGGGAPGGAILLTQG</sequence>
<dbReference type="CDD" id="cd00829">
    <property type="entry name" value="SCP-x_thiolase"/>
    <property type="match status" value="1"/>
</dbReference>
<evidence type="ECO:0000313" key="2">
    <source>
        <dbReference type="EMBL" id="MBB3860968.1"/>
    </source>
</evidence>
<dbReference type="InterPro" id="IPR002155">
    <property type="entry name" value="Thiolase"/>
</dbReference>
<dbReference type="PANTHER" id="PTHR42870">
    <property type="entry name" value="ACETYL-COA C-ACETYLTRANSFERASE"/>
    <property type="match status" value="1"/>
</dbReference>
<protein>
    <submittedName>
        <fullName evidence="2">Acetyl-CoA acetyltransferase</fullName>
    </submittedName>
</protein>
<dbReference type="InterPro" id="IPR055140">
    <property type="entry name" value="Thiolase_C_2"/>
</dbReference>
<dbReference type="RefSeq" id="WP_221214618.1">
    <property type="nucleotide sequence ID" value="NZ_JACICY010000004.1"/>
</dbReference>
<organism evidence="2 3">
    <name type="scientific">Novosphingobium hassiacum</name>
    <dbReference type="NCBI Taxonomy" id="173676"/>
    <lineage>
        <taxon>Bacteria</taxon>
        <taxon>Pseudomonadati</taxon>
        <taxon>Pseudomonadota</taxon>
        <taxon>Alphaproteobacteria</taxon>
        <taxon>Sphingomonadales</taxon>
        <taxon>Sphingomonadaceae</taxon>
        <taxon>Novosphingobium</taxon>
    </lineage>
</organism>
<keyword evidence="3" id="KW-1185">Reference proteome</keyword>
<dbReference type="Gene3D" id="3.40.47.10">
    <property type="match status" value="1"/>
</dbReference>
<dbReference type="SUPFAM" id="SSF53901">
    <property type="entry name" value="Thiolase-like"/>
    <property type="match status" value="2"/>
</dbReference>
<dbReference type="PANTHER" id="PTHR42870:SF1">
    <property type="entry name" value="NON-SPECIFIC LIPID-TRANSFER PROTEIN-LIKE 2"/>
    <property type="match status" value="1"/>
</dbReference>
<reference evidence="2 3" key="1">
    <citation type="submission" date="2020-08" db="EMBL/GenBank/DDBJ databases">
        <title>Genomic Encyclopedia of Type Strains, Phase IV (KMG-IV): sequencing the most valuable type-strain genomes for metagenomic binning, comparative biology and taxonomic classification.</title>
        <authorList>
            <person name="Goeker M."/>
        </authorList>
    </citation>
    <scope>NUCLEOTIDE SEQUENCE [LARGE SCALE GENOMIC DNA]</scope>
    <source>
        <strain evidence="2 3">DSM 14552</strain>
    </source>
</reference>
<dbReference type="Pfam" id="PF22691">
    <property type="entry name" value="Thiolase_C_1"/>
    <property type="match status" value="1"/>
</dbReference>
<evidence type="ECO:0000259" key="1">
    <source>
        <dbReference type="Pfam" id="PF22691"/>
    </source>
</evidence>
<dbReference type="GO" id="GO:0003988">
    <property type="term" value="F:acetyl-CoA C-acyltransferase activity"/>
    <property type="evidence" value="ECO:0007669"/>
    <property type="project" value="UniProtKB-ARBA"/>
</dbReference>
<dbReference type="InterPro" id="IPR016039">
    <property type="entry name" value="Thiolase-like"/>
</dbReference>
<keyword evidence="2" id="KW-0808">Transferase</keyword>
<comment type="caution">
    <text evidence="2">The sequence shown here is derived from an EMBL/GenBank/DDBJ whole genome shotgun (WGS) entry which is preliminary data.</text>
</comment>
<gene>
    <name evidence="2" type="ORF">GGQ88_002237</name>
</gene>
<dbReference type="Proteomes" id="UP000562395">
    <property type="component" value="Unassembled WGS sequence"/>
</dbReference>
<name>A0A7W5ZXJ5_9SPHN</name>
<dbReference type="AlphaFoldDB" id="A0A7W5ZXJ5"/>